<evidence type="ECO:0000313" key="1">
    <source>
        <dbReference type="EMBL" id="CDW21251.1"/>
    </source>
</evidence>
<accession>A0A0K2T707</accession>
<name>A0A0K2T707_LEPSM</name>
<reference evidence="1" key="1">
    <citation type="submission" date="2014-05" db="EMBL/GenBank/DDBJ databases">
        <authorList>
            <person name="Chronopoulou M."/>
        </authorList>
    </citation>
    <scope>NUCLEOTIDE SEQUENCE</scope>
    <source>
        <tissue evidence="1">Whole organism</tissue>
    </source>
</reference>
<sequence length="47" mass="5248">MDSLVSSVIFSLKKSCIPLFCLSTTPLMTSLECCNHWPHATYKTSLL</sequence>
<proteinExistence type="predicted"/>
<organism evidence="1">
    <name type="scientific">Lepeophtheirus salmonis</name>
    <name type="common">Salmon louse</name>
    <name type="synonym">Caligus salmonis</name>
    <dbReference type="NCBI Taxonomy" id="72036"/>
    <lineage>
        <taxon>Eukaryota</taxon>
        <taxon>Metazoa</taxon>
        <taxon>Ecdysozoa</taxon>
        <taxon>Arthropoda</taxon>
        <taxon>Crustacea</taxon>
        <taxon>Multicrustacea</taxon>
        <taxon>Hexanauplia</taxon>
        <taxon>Copepoda</taxon>
        <taxon>Siphonostomatoida</taxon>
        <taxon>Caligidae</taxon>
        <taxon>Lepeophtheirus</taxon>
    </lineage>
</organism>
<dbReference type="AlphaFoldDB" id="A0A0K2T707"/>
<protein>
    <submittedName>
        <fullName evidence="1">Uncharacterized protein</fullName>
    </submittedName>
</protein>
<dbReference type="EMBL" id="HACA01003890">
    <property type="protein sequence ID" value="CDW21251.1"/>
    <property type="molecule type" value="Transcribed_RNA"/>
</dbReference>